<protein>
    <submittedName>
        <fullName evidence="1">Glyco_transf_20</fullName>
    </submittedName>
</protein>
<dbReference type="Gene3D" id="3.40.50.2000">
    <property type="entry name" value="Glycogen Phosphorylase B"/>
    <property type="match status" value="1"/>
</dbReference>
<sequence length="57" mass="6080">MGFQTGDDAENFALCLRRAGIATPQPDRPGTFLAEGGRAFRVGAYPIGIDVDASRRP</sequence>
<reference evidence="1" key="1">
    <citation type="journal article" date="2013" name="Environ. Microbiol.">
        <title>Seasonally variable intestinal metagenomes of the red palm weevil (Rhynchophorus ferrugineus).</title>
        <authorList>
            <person name="Jia S."/>
            <person name="Zhang X."/>
            <person name="Zhang G."/>
            <person name="Yin A."/>
            <person name="Zhang S."/>
            <person name="Li F."/>
            <person name="Wang L."/>
            <person name="Zhao D."/>
            <person name="Yun Q."/>
            <person name="Tala"/>
            <person name="Wang J."/>
            <person name="Sun G."/>
            <person name="Baabdullah M."/>
            <person name="Yu X."/>
            <person name="Hu S."/>
            <person name="Al-Mssallem I.S."/>
            <person name="Yu J."/>
        </authorList>
    </citation>
    <scope>NUCLEOTIDE SEQUENCE</scope>
</reference>
<proteinExistence type="predicted"/>
<feature type="non-terminal residue" evidence="1">
    <location>
        <position position="57"/>
    </location>
</feature>
<dbReference type="EMBL" id="KF125918">
    <property type="protein sequence ID" value="AIA93254.1"/>
    <property type="molecule type" value="Genomic_DNA"/>
</dbReference>
<organism evidence="1">
    <name type="scientific">uncultured Ketogulonicigenium sp</name>
    <dbReference type="NCBI Taxonomy" id="543051"/>
    <lineage>
        <taxon>Bacteria</taxon>
        <taxon>Pseudomonadati</taxon>
        <taxon>Pseudomonadota</taxon>
        <taxon>Alphaproteobacteria</taxon>
        <taxon>Rhodobacterales</taxon>
        <taxon>Roseobacteraceae</taxon>
        <taxon>Ketogulonicigenium</taxon>
        <taxon>environmental samples</taxon>
    </lineage>
</organism>
<accession>A0A060CDG1</accession>
<name>A0A060CDG1_9RHOB</name>
<evidence type="ECO:0000313" key="1">
    <source>
        <dbReference type="EMBL" id="AIA93254.1"/>
    </source>
</evidence>
<dbReference type="AlphaFoldDB" id="A0A060CDG1"/>